<protein>
    <recommendedName>
        <fullName evidence="4">DUF3151 domain-containing protein</fullName>
    </recommendedName>
</protein>
<organism evidence="2 3">
    <name type="scientific">Acidipropionibacterium virtanenii</name>
    <dbReference type="NCBI Taxonomy" id="2057246"/>
    <lineage>
        <taxon>Bacteria</taxon>
        <taxon>Bacillati</taxon>
        <taxon>Actinomycetota</taxon>
        <taxon>Actinomycetes</taxon>
        <taxon>Propionibacteriales</taxon>
        <taxon>Propionibacteriaceae</taxon>
        <taxon>Acidipropionibacterium</taxon>
    </lineage>
</organism>
<name>A0A344URQ0_9ACTN</name>
<feature type="compositionally biased region" description="Basic and acidic residues" evidence="1">
    <location>
        <begin position="193"/>
        <end position="224"/>
    </location>
</feature>
<evidence type="ECO:0000313" key="2">
    <source>
        <dbReference type="EMBL" id="AXE37948.1"/>
    </source>
</evidence>
<accession>A0A344URQ0</accession>
<dbReference type="KEGG" id="acij:JS278_00757"/>
<dbReference type="EMBL" id="CP025198">
    <property type="protein sequence ID" value="AXE37948.1"/>
    <property type="molecule type" value="Genomic_DNA"/>
</dbReference>
<keyword evidence="3" id="KW-1185">Reference proteome</keyword>
<dbReference type="InterPro" id="IPR014487">
    <property type="entry name" value="DUF3151"/>
</dbReference>
<feature type="compositionally biased region" description="Acidic residues" evidence="1">
    <location>
        <begin position="152"/>
        <end position="161"/>
    </location>
</feature>
<evidence type="ECO:0000256" key="1">
    <source>
        <dbReference type="SAM" id="MobiDB-lite"/>
    </source>
</evidence>
<dbReference type="OrthoDB" id="3826919at2"/>
<sequence length="224" mass="24295">MAEDQTHPNLLAETEPATRLPHDPAIAELADRGRQDFLAVVREYPASSLCWALLAEGSLMAGTEAADVAAYAYARTGYHRGLDALRREGWKGQGPIPWEHLANQGFLRSLWALSVAAGRIGEQDEAQRCEQFLRDSSQTAWDALHTTLVPADEAEDEEVPEPDGTTGGVEKAAASDESPSDEAENGTDGSPDADPREDGDNSPERPEDERHAEESRQEAVHVQG</sequence>
<dbReference type="AlphaFoldDB" id="A0A344URQ0"/>
<gene>
    <name evidence="2" type="ORF">JS278_00757</name>
</gene>
<dbReference type="Proteomes" id="UP000251995">
    <property type="component" value="Chromosome"/>
</dbReference>
<dbReference type="Pfam" id="PF11349">
    <property type="entry name" value="DUF3151"/>
    <property type="match status" value="1"/>
</dbReference>
<feature type="region of interest" description="Disordered" evidence="1">
    <location>
        <begin position="148"/>
        <end position="224"/>
    </location>
</feature>
<reference evidence="2 3" key="1">
    <citation type="submission" date="2017-12" db="EMBL/GenBank/DDBJ databases">
        <title>The whole genome sequence of the Acidipropionibacterium virtanenii sp. nov. type strain JS278.</title>
        <authorList>
            <person name="Laine P."/>
            <person name="Deptula P."/>
            <person name="Varmanen P."/>
            <person name="Auvinen P."/>
        </authorList>
    </citation>
    <scope>NUCLEOTIDE SEQUENCE [LARGE SCALE GENOMIC DNA]</scope>
    <source>
        <strain evidence="2 3">JS278</strain>
    </source>
</reference>
<evidence type="ECO:0008006" key="4">
    <source>
        <dbReference type="Google" id="ProtNLM"/>
    </source>
</evidence>
<proteinExistence type="predicted"/>
<evidence type="ECO:0000313" key="3">
    <source>
        <dbReference type="Proteomes" id="UP000251995"/>
    </source>
</evidence>